<keyword evidence="3" id="KW-1185">Reference proteome</keyword>
<protein>
    <submittedName>
        <fullName evidence="2">Uncharacterized protein</fullName>
    </submittedName>
</protein>
<feature type="region of interest" description="Disordered" evidence="1">
    <location>
        <begin position="84"/>
        <end position="110"/>
    </location>
</feature>
<accession>I7LY56</accession>
<evidence type="ECO:0000313" key="3">
    <source>
        <dbReference type="Proteomes" id="UP000009168"/>
    </source>
</evidence>
<dbReference type="RefSeq" id="XP_001027977.2">
    <property type="nucleotide sequence ID" value="XM_001027977.2"/>
</dbReference>
<proteinExistence type="predicted"/>
<sequence length="858" mass="99367">MSILRQKRKAALDYLLDGKDRLKDTMQISYNKQYDEFLFTEKNVLKNMRDANLLIEKADKVISQIENFDNKQLQKKQSIYAPYFTGQKNTAPVSPKKKTQDEQHQKQTNNSMSMIQSEINGQSISNQRIKTEINDLIQSYQINEEKLKNDNIFVNSVVYNNLQSIKMQNALRMKQLQEKDRNKQFQYRQFTSLGQQQQNKSQSVDVFIPYANERDNLGFIIEPEAQQQRRRKLLNLPIERQKISLIVPPNTDKVLVMKRGVHFFDKGSQLKTTRDDNLILKDIFKQNLQKTNSNDYESNLQQSSKNQQKTEVLIKQQLDEQKINSQINQNLITIQLNKNAQINNPNNSNLIIEEQEKDSYVGYQQADQVKTQQNNVLDSSHNLQSNITTFHNSSQTRHQSQDSLLPHLDNFKYIQNNQNVNNQKYYIPSYQASPATTRVGQSYQNAADSQYINQITDEKSTSVSQMNLINGSIQNSLIENANYGVSSLQIDSINQASQSQNSINGNASIEQFQGIQQSVNDFQQIDSNFNKQVRKNQSLMNIQIQAGSNTDKYNLSIPQSKTLTAFDRKGGKNSYQNEIVLEEKLDASASLIANESKSRIIVSQGCIEVNMKQNKGGQVSEFQIGKFVLMPDQKEEQEVQSIELNNKVAPNSVKKQFFEGNQHFKWKMNALDEAQLIEMIRKQNESKVKLPKIQIYNKKKYVSDQYPAPGDYDPDYSCIEKHYRQVYFDKAIISKSISTSPQKNQNEKMPQLIPKNKSTFLPKNIVPNKEEGYEIMFSELMKDIKKEVRKQKIQNKELQHPMQGLQLNPIPHTHIIELNKNMGNQMSYCKSCLNNIKYYLRADNPTILKKKKYTSFNF</sequence>
<dbReference type="GeneID" id="7835346"/>
<dbReference type="AlphaFoldDB" id="I7LY56"/>
<dbReference type="EMBL" id="GG662212">
    <property type="protein sequence ID" value="EAS07735.2"/>
    <property type="molecule type" value="Genomic_DNA"/>
</dbReference>
<dbReference type="KEGG" id="tet:TTHERM_00497890"/>
<evidence type="ECO:0000256" key="1">
    <source>
        <dbReference type="SAM" id="MobiDB-lite"/>
    </source>
</evidence>
<evidence type="ECO:0000313" key="2">
    <source>
        <dbReference type="EMBL" id="EAS07735.2"/>
    </source>
</evidence>
<name>I7LY56_TETTS</name>
<dbReference type="Proteomes" id="UP000009168">
    <property type="component" value="Unassembled WGS sequence"/>
</dbReference>
<organism evidence="2 3">
    <name type="scientific">Tetrahymena thermophila (strain SB210)</name>
    <dbReference type="NCBI Taxonomy" id="312017"/>
    <lineage>
        <taxon>Eukaryota</taxon>
        <taxon>Sar</taxon>
        <taxon>Alveolata</taxon>
        <taxon>Ciliophora</taxon>
        <taxon>Intramacronucleata</taxon>
        <taxon>Oligohymenophorea</taxon>
        <taxon>Hymenostomatida</taxon>
        <taxon>Tetrahymenina</taxon>
        <taxon>Tetrahymenidae</taxon>
        <taxon>Tetrahymena</taxon>
    </lineage>
</organism>
<reference evidence="3" key="1">
    <citation type="journal article" date="2006" name="PLoS Biol.">
        <title>Macronuclear genome sequence of the ciliate Tetrahymena thermophila, a model eukaryote.</title>
        <authorList>
            <person name="Eisen J.A."/>
            <person name="Coyne R.S."/>
            <person name="Wu M."/>
            <person name="Wu D."/>
            <person name="Thiagarajan M."/>
            <person name="Wortman J.R."/>
            <person name="Badger J.H."/>
            <person name="Ren Q."/>
            <person name="Amedeo P."/>
            <person name="Jones K.M."/>
            <person name="Tallon L.J."/>
            <person name="Delcher A.L."/>
            <person name="Salzberg S.L."/>
            <person name="Silva J.C."/>
            <person name="Haas B.J."/>
            <person name="Majoros W.H."/>
            <person name="Farzad M."/>
            <person name="Carlton J.M."/>
            <person name="Smith R.K. Jr."/>
            <person name="Garg J."/>
            <person name="Pearlman R.E."/>
            <person name="Karrer K.M."/>
            <person name="Sun L."/>
            <person name="Manning G."/>
            <person name="Elde N.C."/>
            <person name="Turkewitz A.P."/>
            <person name="Asai D.J."/>
            <person name="Wilkes D.E."/>
            <person name="Wang Y."/>
            <person name="Cai H."/>
            <person name="Collins K."/>
            <person name="Stewart B.A."/>
            <person name="Lee S.R."/>
            <person name="Wilamowska K."/>
            <person name="Weinberg Z."/>
            <person name="Ruzzo W.L."/>
            <person name="Wloga D."/>
            <person name="Gaertig J."/>
            <person name="Frankel J."/>
            <person name="Tsao C.-C."/>
            <person name="Gorovsky M.A."/>
            <person name="Keeling P.J."/>
            <person name="Waller R.F."/>
            <person name="Patron N.J."/>
            <person name="Cherry J.M."/>
            <person name="Stover N.A."/>
            <person name="Krieger C.J."/>
            <person name="del Toro C."/>
            <person name="Ryder H.F."/>
            <person name="Williamson S.C."/>
            <person name="Barbeau R.A."/>
            <person name="Hamilton E.P."/>
            <person name="Orias E."/>
        </authorList>
    </citation>
    <scope>NUCLEOTIDE SEQUENCE [LARGE SCALE GENOMIC DNA]</scope>
    <source>
        <strain evidence="3">SB210</strain>
    </source>
</reference>
<dbReference type="InParanoid" id="I7LY56"/>
<gene>
    <name evidence="2" type="ORF">TTHERM_00497890</name>
</gene>